<sequence>MRGLKFLRILFVRFNGSVITRRSQILVTIKIHKLSFLKFIQFANLHLCTSGAAKDSN</sequence>
<reference evidence="1" key="1">
    <citation type="journal article" date="2017" name="Nature">
        <title>The sunflower genome provides insights into oil metabolism, flowering and Asterid evolution.</title>
        <authorList>
            <person name="Badouin H."/>
            <person name="Gouzy J."/>
            <person name="Grassa C.J."/>
            <person name="Murat F."/>
            <person name="Staton S.E."/>
            <person name="Cottret L."/>
            <person name="Lelandais-Briere C."/>
            <person name="Owens G.L."/>
            <person name="Carrere S."/>
            <person name="Mayjonade B."/>
            <person name="Legrand L."/>
            <person name="Gill N."/>
            <person name="Kane N.C."/>
            <person name="Bowers J.E."/>
            <person name="Hubner S."/>
            <person name="Bellec A."/>
            <person name="Berard A."/>
            <person name="Berges H."/>
            <person name="Blanchet N."/>
            <person name="Boniface M.C."/>
            <person name="Brunel D."/>
            <person name="Catrice O."/>
            <person name="Chaidir N."/>
            <person name="Claudel C."/>
            <person name="Donnadieu C."/>
            <person name="Faraut T."/>
            <person name="Fievet G."/>
            <person name="Helmstetter N."/>
            <person name="King M."/>
            <person name="Knapp S.J."/>
            <person name="Lai Z."/>
            <person name="Le Paslier M.C."/>
            <person name="Lippi Y."/>
            <person name="Lorenzon L."/>
            <person name="Mandel J.R."/>
            <person name="Marage G."/>
            <person name="Marchand G."/>
            <person name="Marquand E."/>
            <person name="Bret-Mestries E."/>
            <person name="Morien E."/>
            <person name="Nambeesan S."/>
            <person name="Nguyen T."/>
            <person name="Pegot-Espagnet P."/>
            <person name="Pouilly N."/>
            <person name="Raftis F."/>
            <person name="Sallet E."/>
            <person name="Schiex T."/>
            <person name="Thomas J."/>
            <person name="Vandecasteele C."/>
            <person name="Vares D."/>
            <person name="Vear F."/>
            <person name="Vautrin S."/>
            <person name="Crespi M."/>
            <person name="Mangin B."/>
            <person name="Burke J.M."/>
            <person name="Salse J."/>
            <person name="Munos S."/>
            <person name="Vincourt P."/>
            <person name="Rieseberg L.H."/>
            <person name="Langlade N.B."/>
        </authorList>
    </citation>
    <scope>NUCLEOTIDE SEQUENCE</scope>
    <source>
        <tissue evidence="1">Leaves</tissue>
    </source>
</reference>
<organism evidence="1 2">
    <name type="scientific">Helianthus annuus</name>
    <name type="common">Common sunflower</name>
    <dbReference type="NCBI Taxonomy" id="4232"/>
    <lineage>
        <taxon>Eukaryota</taxon>
        <taxon>Viridiplantae</taxon>
        <taxon>Streptophyta</taxon>
        <taxon>Embryophyta</taxon>
        <taxon>Tracheophyta</taxon>
        <taxon>Spermatophyta</taxon>
        <taxon>Magnoliopsida</taxon>
        <taxon>eudicotyledons</taxon>
        <taxon>Gunneridae</taxon>
        <taxon>Pentapetalae</taxon>
        <taxon>asterids</taxon>
        <taxon>campanulids</taxon>
        <taxon>Asterales</taxon>
        <taxon>Asteraceae</taxon>
        <taxon>Asteroideae</taxon>
        <taxon>Heliantheae alliance</taxon>
        <taxon>Heliantheae</taxon>
        <taxon>Helianthus</taxon>
    </lineage>
</organism>
<protein>
    <submittedName>
        <fullName evidence="1">Uncharacterized protein</fullName>
    </submittedName>
</protein>
<reference evidence="1" key="2">
    <citation type="submission" date="2020-06" db="EMBL/GenBank/DDBJ databases">
        <title>Helianthus annuus Genome sequencing and assembly Release 2.</title>
        <authorList>
            <person name="Gouzy J."/>
            <person name="Langlade N."/>
            <person name="Munos S."/>
        </authorList>
    </citation>
    <scope>NUCLEOTIDE SEQUENCE</scope>
    <source>
        <tissue evidence="1">Leaves</tissue>
    </source>
</reference>
<keyword evidence="2" id="KW-1185">Reference proteome</keyword>
<dbReference type="EMBL" id="MNCJ02000317">
    <property type="protein sequence ID" value="KAF5819038.1"/>
    <property type="molecule type" value="Genomic_DNA"/>
</dbReference>
<evidence type="ECO:0000313" key="2">
    <source>
        <dbReference type="Proteomes" id="UP000215914"/>
    </source>
</evidence>
<proteinExistence type="predicted"/>
<dbReference type="Proteomes" id="UP000215914">
    <property type="component" value="Unassembled WGS sequence"/>
</dbReference>
<comment type="caution">
    <text evidence="1">The sequence shown here is derived from an EMBL/GenBank/DDBJ whole genome shotgun (WGS) entry which is preliminary data.</text>
</comment>
<gene>
    <name evidence="1" type="ORF">HanXRQr2_Chr02g0073101</name>
</gene>
<dbReference type="Gramene" id="mRNA:HanXRQr2_Chr02g0073101">
    <property type="protein sequence ID" value="CDS:HanXRQr2_Chr02g0073101.1"/>
    <property type="gene ID" value="HanXRQr2_Chr02g0073101"/>
</dbReference>
<dbReference type="AlphaFoldDB" id="A0A9K3P1M4"/>
<accession>A0A9K3P1M4</accession>
<evidence type="ECO:0000313" key="1">
    <source>
        <dbReference type="EMBL" id="KAF5819038.1"/>
    </source>
</evidence>
<name>A0A9K3P1M4_HELAN</name>